<dbReference type="GeneID" id="109473366"/>
<evidence type="ECO:0000313" key="4">
    <source>
        <dbReference type="Proteomes" id="UP000515135"/>
    </source>
</evidence>
<dbReference type="KEGG" id="bbel:109473366"/>
<feature type="region of interest" description="Disordered" evidence="2">
    <location>
        <begin position="48"/>
        <end position="74"/>
    </location>
</feature>
<dbReference type="GO" id="GO:0005737">
    <property type="term" value="C:cytoplasm"/>
    <property type="evidence" value="ECO:0007669"/>
    <property type="project" value="TreeGrafter"/>
</dbReference>
<dbReference type="Pfam" id="PF02181">
    <property type="entry name" value="FH2"/>
    <property type="match status" value="1"/>
</dbReference>
<dbReference type="InterPro" id="IPR001265">
    <property type="entry name" value="Formin_Cappuccino_subfam"/>
</dbReference>
<feature type="region of interest" description="Disordered" evidence="2">
    <location>
        <begin position="1"/>
        <end position="32"/>
    </location>
</feature>
<organism evidence="4 5">
    <name type="scientific">Branchiostoma belcheri</name>
    <name type="common">Amphioxus</name>
    <dbReference type="NCBI Taxonomy" id="7741"/>
    <lineage>
        <taxon>Eukaryota</taxon>
        <taxon>Metazoa</taxon>
        <taxon>Chordata</taxon>
        <taxon>Cephalochordata</taxon>
        <taxon>Leptocardii</taxon>
        <taxon>Amphioxiformes</taxon>
        <taxon>Branchiostomatidae</taxon>
        <taxon>Branchiostoma</taxon>
    </lineage>
</organism>
<dbReference type="InterPro" id="IPR042201">
    <property type="entry name" value="FH2_Formin_sf"/>
</dbReference>
<reference evidence="5" key="1">
    <citation type="submission" date="2025-08" db="UniProtKB">
        <authorList>
            <consortium name="RefSeq"/>
        </authorList>
    </citation>
    <scope>IDENTIFICATION</scope>
    <source>
        <tissue evidence="5">Gonad</tissue>
    </source>
</reference>
<dbReference type="Gene3D" id="1.20.58.2220">
    <property type="entry name" value="Formin, FH2 domain"/>
    <property type="match status" value="1"/>
</dbReference>
<dbReference type="GO" id="GO:0051015">
    <property type="term" value="F:actin filament binding"/>
    <property type="evidence" value="ECO:0007669"/>
    <property type="project" value="TreeGrafter"/>
</dbReference>
<proteinExistence type="inferred from homology"/>
<feature type="compositionally biased region" description="Polar residues" evidence="2">
    <location>
        <begin position="56"/>
        <end position="74"/>
    </location>
</feature>
<feature type="compositionally biased region" description="Polar residues" evidence="2">
    <location>
        <begin position="18"/>
        <end position="27"/>
    </location>
</feature>
<keyword evidence="4" id="KW-1185">Reference proteome</keyword>
<evidence type="ECO:0000259" key="3">
    <source>
        <dbReference type="PROSITE" id="PS51444"/>
    </source>
</evidence>
<dbReference type="GO" id="GO:0030866">
    <property type="term" value="P:cortical actin cytoskeleton organization"/>
    <property type="evidence" value="ECO:0007669"/>
    <property type="project" value="TreeGrafter"/>
</dbReference>
<evidence type="ECO:0000313" key="5">
    <source>
        <dbReference type="RefSeq" id="XP_019628787.1"/>
    </source>
</evidence>
<protein>
    <submittedName>
        <fullName evidence="5">Formin-1-like</fullName>
    </submittedName>
</protein>
<dbReference type="SUPFAM" id="SSF101447">
    <property type="entry name" value="Formin homology 2 domain (FH2 domain)"/>
    <property type="match status" value="1"/>
</dbReference>
<comment type="similarity">
    <text evidence="1">Belongs to the formin homology family. Cappuccino subfamily.</text>
</comment>
<dbReference type="GO" id="GO:0005884">
    <property type="term" value="C:actin filament"/>
    <property type="evidence" value="ECO:0007669"/>
    <property type="project" value="InterPro"/>
</dbReference>
<dbReference type="GO" id="GO:0008017">
    <property type="term" value="F:microtubule binding"/>
    <property type="evidence" value="ECO:0007669"/>
    <property type="project" value="InterPro"/>
</dbReference>
<dbReference type="PRINTS" id="PR00828">
    <property type="entry name" value="FORMIN"/>
</dbReference>
<dbReference type="OrthoDB" id="427644at2759"/>
<evidence type="ECO:0000256" key="1">
    <source>
        <dbReference type="ARBA" id="ARBA00005271"/>
    </source>
</evidence>
<accession>A0A6P4ZCG3</accession>
<dbReference type="PROSITE" id="PS51444">
    <property type="entry name" value="FH2"/>
    <property type="match status" value="1"/>
</dbReference>
<dbReference type="SMART" id="SM00498">
    <property type="entry name" value="FH2"/>
    <property type="match status" value="1"/>
</dbReference>
<dbReference type="InterPro" id="IPR015425">
    <property type="entry name" value="FH2_Formin"/>
</dbReference>
<feature type="domain" description="FH2" evidence="3">
    <location>
        <begin position="284"/>
        <end position="693"/>
    </location>
</feature>
<dbReference type="Proteomes" id="UP000515135">
    <property type="component" value="Unplaced"/>
</dbReference>
<gene>
    <name evidence="5" type="primary">LOC109473366</name>
</gene>
<name>A0A6P4ZCG3_BRABE</name>
<dbReference type="RefSeq" id="XP_019628787.1">
    <property type="nucleotide sequence ID" value="XM_019773228.1"/>
</dbReference>
<sequence>MVSPQVRPSPSELPNDYAPQNTLSRGQPSARGIFKRQRDVLYSIDESTPEAFGDGQDNNHQPINSSTPHAVNGSNERCDLTDYVTVKSRFQGETCSSMLRNTTVQMSRGSCRNALFVIDANTRPVLTLRSRTRQSMTYDGRSSNSPGGETHIAETALFRPTTKESTVSKDNVGKMDIHVESGDTSPNKVCDVLCIPSSQKRDDVTVESVDFVKVDKCPGFGARCPDSDVGFSSSDHTDFESRPGKPSLMTEGHVANNTAGAIVPPAPPPPPSGYSSFSNLISPTKPLIRPKLKMRPLFWKRIVLEGTSEDKKPENFWSTTTEPSIDTDELERLFGVSARLDSEAVQFSTSPKRGKGKQVGKVFEDKRSRDVAIRISRLQMSMEEVQEAIYKMDAKRLDLDRLQGLYDMRATEKELAEIKRFKQENKQVVLDKPEEFLLQLAEVHNLQDRLECWIFTERFSETMFNLHQQMNSLMSACSELRHSEHLHAVLRLVLAAGNYMNGSTPRGQADGYQLDILAKLRDVRTKDKSGNLLQYIVRQYCRRRGDGCGPDGHTFRLPTQELMKTAREACLKDSRKTAHSVGEGLKRVKGLVQKVLEGSEASMVTSFRCKMKPFLFHAELTLKREVRKLEEAEDTFKDLLAFFDCKDPDLDNPSSFFEIWERFCQDFYDCWTEEQKRLAKEMFQNVENDKKARRNSTTTRELTECSKGSLLKARFSRQNSLTDLQDGEAAKSSENCGSAKQDANIARTFDTSNVSPKRISPNRSALDDQCLWGGTRVHGNTDDDMDSLTTIDECQTRGCEVSDDLGSPDDGSLVSASYVYLTDEPSILDAKEIRGACLSQSKASGAHDKPGVNWGYYGQKQNHGSPAPAVRVMYQGSTLVVSL</sequence>
<dbReference type="PANTHER" id="PTHR45920:SF7">
    <property type="entry name" value="FORMIN-G"/>
    <property type="match status" value="1"/>
</dbReference>
<evidence type="ECO:0000256" key="2">
    <source>
        <dbReference type="SAM" id="MobiDB-lite"/>
    </source>
</evidence>
<dbReference type="AlphaFoldDB" id="A0A6P4ZCG3"/>
<dbReference type="PANTHER" id="PTHR45920">
    <property type="entry name" value="FORMIN HOMOLOGY 2 DOMAIN CONTAINING, ISOFORM I"/>
    <property type="match status" value="1"/>
</dbReference>
<dbReference type="GO" id="GO:0045010">
    <property type="term" value="P:actin nucleation"/>
    <property type="evidence" value="ECO:0007669"/>
    <property type="project" value="InterPro"/>
</dbReference>